<dbReference type="AlphaFoldDB" id="A0AAN8XIN5"/>
<proteinExistence type="predicted"/>
<comment type="caution">
    <text evidence="1">The sequence shown here is derived from an EMBL/GenBank/DDBJ whole genome shotgun (WGS) entry which is preliminary data.</text>
</comment>
<gene>
    <name evidence="1" type="ORF">SK128_013262</name>
</gene>
<sequence>MCVRRIGKRDVQGIKESIESILTEYLGEKDIEVYISWLIKNRKAPRRKPKFFLNNERFRSGIPRQLCWSLRMEVPYSGCLTCL</sequence>
<accession>A0AAN8XIN5</accession>
<name>A0AAN8XIN5_HALRR</name>
<keyword evidence="2" id="KW-1185">Reference proteome</keyword>
<organism evidence="1 2">
    <name type="scientific">Halocaridina rubra</name>
    <name type="common">Hawaiian red shrimp</name>
    <dbReference type="NCBI Taxonomy" id="373956"/>
    <lineage>
        <taxon>Eukaryota</taxon>
        <taxon>Metazoa</taxon>
        <taxon>Ecdysozoa</taxon>
        <taxon>Arthropoda</taxon>
        <taxon>Crustacea</taxon>
        <taxon>Multicrustacea</taxon>
        <taxon>Malacostraca</taxon>
        <taxon>Eumalacostraca</taxon>
        <taxon>Eucarida</taxon>
        <taxon>Decapoda</taxon>
        <taxon>Pleocyemata</taxon>
        <taxon>Caridea</taxon>
        <taxon>Atyoidea</taxon>
        <taxon>Atyidae</taxon>
        <taxon>Halocaridina</taxon>
    </lineage>
</organism>
<protein>
    <submittedName>
        <fullName evidence="1">Uncharacterized protein</fullName>
    </submittedName>
</protein>
<dbReference type="EMBL" id="JAXCGZ010005730">
    <property type="protein sequence ID" value="KAK7080998.1"/>
    <property type="molecule type" value="Genomic_DNA"/>
</dbReference>
<dbReference type="Proteomes" id="UP001381693">
    <property type="component" value="Unassembled WGS sequence"/>
</dbReference>
<reference evidence="1 2" key="1">
    <citation type="submission" date="2023-11" db="EMBL/GenBank/DDBJ databases">
        <title>Halocaridina rubra genome assembly.</title>
        <authorList>
            <person name="Smith C."/>
        </authorList>
    </citation>
    <scope>NUCLEOTIDE SEQUENCE [LARGE SCALE GENOMIC DNA]</scope>
    <source>
        <strain evidence="1">EP-1</strain>
        <tissue evidence="1">Whole</tissue>
    </source>
</reference>
<evidence type="ECO:0000313" key="1">
    <source>
        <dbReference type="EMBL" id="KAK7080998.1"/>
    </source>
</evidence>
<evidence type="ECO:0000313" key="2">
    <source>
        <dbReference type="Proteomes" id="UP001381693"/>
    </source>
</evidence>